<organism evidence="13 14">
    <name type="scientific">Rangifer tarandus platyrhynchus</name>
    <name type="common">Svalbard reindeer</name>
    <dbReference type="NCBI Taxonomy" id="3082113"/>
    <lineage>
        <taxon>Eukaryota</taxon>
        <taxon>Metazoa</taxon>
        <taxon>Chordata</taxon>
        <taxon>Craniata</taxon>
        <taxon>Vertebrata</taxon>
        <taxon>Euteleostomi</taxon>
        <taxon>Mammalia</taxon>
        <taxon>Eutheria</taxon>
        <taxon>Laurasiatheria</taxon>
        <taxon>Artiodactyla</taxon>
        <taxon>Ruminantia</taxon>
        <taxon>Pecora</taxon>
        <taxon>Cervidae</taxon>
        <taxon>Odocoileinae</taxon>
        <taxon>Rangifer</taxon>
    </lineage>
</organism>
<keyword evidence="9 11" id="KW-0564">Palmitate</keyword>
<dbReference type="PANTHER" id="PTHR23248">
    <property type="entry name" value="PHOSPHOLIPID SCRAMBLASE-RELATED"/>
    <property type="match status" value="1"/>
</dbReference>
<evidence type="ECO:0000256" key="1">
    <source>
        <dbReference type="ARBA" id="ARBA00001913"/>
    </source>
</evidence>
<dbReference type="InterPro" id="IPR005552">
    <property type="entry name" value="Scramblase"/>
</dbReference>
<sequence>MATNIPPELCTGHPASPEHSGCPTLQAGNSETHAENHVQDSNPETQAEYPSPQPAYSETQIDYLVVQAGKTGCGLVDIPVQYQQVSLQPNIPAKPLYIIKLIPSPDCPPGLQYLSQVNQILIHQQIELTEAMISYETNNRYEIKNSRGQRMYLAAEDTAVCTRLCCGSCRPFTMRIRDLKGQEVITLKRPLRCSSCCFPCCLQQVKICAPPGIPIGYVTQTWHPCLPKFTIQNENKKDVLRIIGPYFACKFCGNIEFKLLSLDEEMIIGKISNQWIGFMRELFTNTNKFGIQFPFDLDVRIKALMLGASFLIDYMYFELWS</sequence>
<evidence type="ECO:0000256" key="4">
    <source>
        <dbReference type="ARBA" id="ARBA00022553"/>
    </source>
</evidence>
<comment type="similarity">
    <text evidence="3 11">Belongs to the phospholipid scramblase family.</text>
</comment>
<dbReference type="EMBL" id="OX459941">
    <property type="protein sequence ID" value="CAI9175212.1"/>
    <property type="molecule type" value="Genomic_DNA"/>
</dbReference>
<feature type="region of interest" description="Disordered" evidence="12">
    <location>
        <begin position="1"/>
        <end position="54"/>
    </location>
</feature>
<reference evidence="13" key="1">
    <citation type="submission" date="2023-04" db="EMBL/GenBank/DDBJ databases">
        <authorList>
            <consortium name="ELIXIR-Norway"/>
        </authorList>
    </citation>
    <scope>NUCLEOTIDE SEQUENCE [LARGE SCALE GENOMIC DNA]</scope>
</reference>
<evidence type="ECO:0000256" key="10">
    <source>
        <dbReference type="ARBA" id="ARBA00023288"/>
    </source>
</evidence>
<keyword evidence="4" id="KW-0597">Phosphoprotein</keyword>
<evidence type="ECO:0000256" key="3">
    <source>
        <dbReference type="ARBA" id="ARBA00005350"/>
    </source>
</evidence>
<keyword evidence="5" id="KW-0812">Transmembrane</keyword>
<proteinExistence type="inferred from homology"/>
<evidence type="ECO:0000256" key="12">
    <source>
        <dbReference type="SAM" id="MobiDB-lite"/>
    </source>
</evidence>
<keyword evidence="7" id="KW-1133">Transmembrane helix</keyword>
<gene>
    <name evidence="13" type="ORF">MRATA1EN1_LOCUS24174</name>
</gene>
<comment type="function">
    <text evidence="11">May mediate accelerated ATP-independent bidirectional transbilayer migration of phospholipids upon binding calcium ions that results in a loss of phospholipid asymmetry in the plasma membrane.</text>
</comment>
<evidence type="ECO:0000256" key="9">
    <source>
        <dbReference type="ARBA" id="ARBA00023139"/>
    </source>
</evidence>
<evidence type="ECO:0000256" key="11">
    <source>
        <dbReference type="RuleBase" id="RU363116"/>
    </source>
</evidence>
<evidence type="ECO:0000256" key="5">
    <source>
        <dbReference type="ARBA" id="ARBA00022692"/>
    </source>
</evidence>
<dbReference type="Proteomes" id="UP001176941">
    <property type="component" value="Chromosome 5"/>
</dbReference>
<evidence type="ECO:0000313" key="14">
    <source>
        <dbReference type="Proteomes" id="UP001176941"/>
    </source>
</evidence>
<keyword evidence="8" id="KW-0472">Membrane</keyword>
<comment type="subcellular location">
    <subcellularLocation>
        <location evidence="2">Membrane</location>
        <topology evidence="2">Single-pass type II membrane protein</topology>
    </subcellularLocation>
</comment>
<evidence type="ECO:0000256" key="6">
    <source>
        <dbReference type="ARBA" id="ARBA00022837"/>
    </source>
</evidence>
<comment type="cofactor">
    <cofactor evidence="1 11">
        <name>Ca(2+)</name>
        <dbReference type="ChEBI" id="CHEBI:29108"/>
    </cofactor>
</comment>
<evidence type="ECO:0000313" key="13">
    <source>
        <dbReference type="EMBL" id="CAI9175212.1"/>
    </source>
</evidence>
<keyword evidence="10 11" id="KW-0449">Lipoprotein</keyword>
<protein>
    <recommendedName>
        <fullName evidence="11">Phospholipid scramblase</fullName>
    </recommendedName>
</protein>
<name>A0ABN8ZQZ9_RANTA</name>
<keyword evidence="6 11" id="KW-0106">Calcium</keyword>
<evidence type="ECO:0000256" key="8">
    <source>
        <dbReference type="ARBA" id="ARBA00023136"/>
    </source>
</evidence>
<evidence type="ECO:0000256" key="2">
    <source>
        <dbReference type="ARBA" id="ARBA00004606"/>
    </source>
</evidence>
<dbReference type="Pfam" id="PF03803">
    <property type="entry name" value="Scramblase"/>
    <property type="match status" value="1"/>
</dbReference>
<dbReference type="PANTHER" id="PTHR23248:SF38">
    <property type="entry name" value="PHOSPHOLIPID SCRAMBLASE 1"/>
    <property type="match status" value="1"/>
</dbReference>
<keyword evidence="14" id="KW-1185">Reference proteome</keyword>
<accession>A0ABN8ZQZ9</accession>
<evidence type="ECO:0000256" key="7">
    <source>
        <dbReference type="ARBA" id="ARBA00022989"/>
    </source>
</evidence>